<evidence type="ECO:0000256" key="1">
    <source>
        <dbReference type="SAM" id="MobiDB-lite"/>
    </source>
</evidence>
<dbReference type="RefSeq" id="WP_121699629.1">
    <property type="nucleotide sequence ID" value="NZ_JBCLPP010000006.1"/>
</dbReference>
<comment type="caution">
    <text evidence="4">The sequence shown here is derived from an EMBL/GenBank/DDBJ whole genome shotgun (WGS) entry which is preliminary data.</text>
</comment>
<dbReference type="InterPro" id="IPR028913">
    <property type="entry name" value="Tox-MPTase3_dom"/>
</dbReference>
<dbReference type="PANTHER" id="PTHR32305">
    <property type="match status" value="1"/>
</dbReference>
<dbReference type="InterPro" id="IPR022385">
    <property type="entry name" value="Rhs_assc_core"/>
</dbReference>
<dbReference type="NCBIfam" id="TIGR03696">
    <property type="entry name" value="Rhs_assc_core"/>
    <property type="match status" value="1"/>
</dbReference>
<dbReference type="PANTHER" id="PTHR32305:SF15">
    <property type="entry name" value="PROTEIN RHSA-RELATED"/>
    <property type="match status" value="1"/>
</dbReference>
<evidence type="ECO:0000259" key="3">
    <source>
        <dbReference type="Pfam" id="PF20041"/>
    </source>
</evidence>
<dbReference type="Gene3D" id="2.180.10.10">
    <property type="entry name" value="RHS repeat-associated core"/>
    <property type="match status" value="1"/>
</dbReference>
<sequence>MLPRLLSLAIITAPATAKPQAPDPDAVTHAANASTSDGGVYEVPRTLQDRIVEPSPEMASFSRYTDFPVSYSTGTAQVKVPLAEWKSGTLDMSLSLSYHTGGIKVEDIEGHIGLGWSLEGLGAISRSVHSMPDESSTAKFSLSRGNFTLTYLLDLMEMRAEANCDRYRYNIPGRSGSFIINNGTLYQLPETDLNISVNYNASDRKAIDSFTITTPEGIVYTFAATETVEYTYRPNPVPIPYYSPNYTATSAWLLTKISDTENTESIDITYSDIESWTRVHDRNLYTTAYCWNNRVTGSGFVPSGPPSIGSSARSKFIDRKRPLKITSRTATVDFTTSNSQWGFTMKNHSGKTVRKVTFENTSKFSDDRRRLDGVKIEVDGVTIDSRKFTYYSGIGNKGRSDAFGFANNKTGYGDDGVLDHDGRPSSVRGYSFEGVRGMSLHTVEDAAGAVTTFEYEQSSRPADAASSLKELKIGMRIKRITVEDRTTGRKRIREFAYEDPVPSAELSNISLSAYIALAGLDKYSAGGGLARDKSHTVSATMTASSRLPGFPIENTVIYYRKVTESISGTGIDRPIKTLYEFDPTHCLHQLTRDGKGIGGSALESGWSRYLGGDGIPNNGTSADYERNSRLFSPKSVNMYFKEYIGEGPVLRRRTDYIWRNGGYTPHETAEYHYSPYNKKDIVTGLHYESLVFKTENIYMQTGHNIKSLDDLNYFNISVATSRMLCDSVITTRYFSDGNTRQTIKRIIHQAARKPLIRDTMLIPIHPLAYELDLDGVRSLTHPGFPCDTIITPPGSWRPLSVSVSCIGETMALHRCDSEQVHTPTYTEARNRGLKRLPVADKWINAEGDSIERLYHYKTFNTGLRRYFRQSVAVLRTSPDDIIERSTTTSYSSYGHPSSLIMPDGVTMDYTWGYDGDCLISKSVRSHSIKTEYTHIPLVGVTQIKYPTGSKRDFSYTAGRLASEKNSSGLLLNSYTYNIYGVDGINKITVNKGGSGGTITSSRIYDGFGMAIRDIAHGASSSGQHLHSATLYDALDRPTTQYRPITDASAGYISDSDVSSAAVSAYGDIRPFTSITYDCTREARQLAVITPGAAYESHPVRTEYICNTASAPLDCRRYRVNASRTSVTLEGLYPAGALDVVRATDADGHITLTFTDWRGNTVLRRTVMSSGNLDTYYINDGWGNPLVVLQPEGSARFSAAGTTRVIDSDPVLKDYAFVYRYDKCLRMVYKRVPGCEPVTYAYDPYGRTAFMQDGNLRSQGRFMFMLYDGASRPVMTGLCSVSPSVVPAMTATYTGGASGIEGLGYSFTAAALSAVEPLTVNYYDNYTHTTLPAFSAARGSASYSGGKGLLTGTLNRVLSADTPSRQYTAAIYSYDANDKLTRTNMSGLHDTRSAIINTTYIFGDEPIVDVVSVVGDGNNATGRHNFSYDKAGRPSSTTFTFNCNPSLTVMSWQYDDAGLVAKTDYAGMPVNFTYTTSGAIKSAGNSLAVQTFRYHDGTTPCYNGNISSISVSPVTSGMPSVMDFGYDGADRLVSAIGQEGVSLSDIKTKSATYSYDMNSNITSITRTGRTMLTGYPPDEFGTIDDLSLSYDGNRLQKVTDSADEVLLEASLDFHDGADNDYEYGYDANGNMVRDDNRGIVHIDYNVLNLPLTIAFSSGDRLDYIYDAAGVKLAVVYTPASVDRYSTTALPLSSIGDDEATPAGMLSSGTAIQRREYFAGCEWENGLFTRMNTPYGYHDGADYYARIPDYQGNISHIVKAGATSAVQSTRYYPYGMPTAMSSHPEVNRYKYGGKELETRHGLNLYDFEARWHDPQTARFLQPDHLSGDYPWLSPYAYCAGNPIRYIDPTGKFILSVENQRRYPHFTQYLKYEMPKIADNKRIANALMKNGERTYEQLKEELTFGKGPEIIITNKISAHGQFTSGKGEESLEINYNLILNLEADGDNKKMNNINAMGNLQLLGATILHEYTHWGDAQDGVQQFSTPNKQVEEGKNFEIDAYGRIVGNIGDAIEVIREYCLKNGIRFNE</sequence>
<evidence type="ECO:0000259" key="2">
    <source>
        <dbReference type="Pfam" id="PF15639"/>
    </source>
</evidence>
<keyword evidence="5" id="KW-1185">Reference proteome</keyword>
<name>A0ABV4CTE2_9BACT</name>
<evidence type="ECO:0000313" key="5">
    <source>
        <dbReference type="Proteomes" id="UP001565200"/>
    </source>
</evidence>
<protein>
    <submittedName>
        <fullName evidence="4">RHS repeat-associated core domain-containing protein</fullName>
    </submittedName>
</protein>
<reference evidence="4 5" key="1">
    <citation type="submission" date="2024-03" db="EMBL/GenBank/DDBJ databases">
        <title>Mouse gut bacterial collection (mGBC) of GemPharmatech.</title>
        <authorList>
            <person name="He Y."/>
            <person name="Dong L."/>
            <person name="Wu D."/>
            <person name="Gao X."/>
            <person name="Lin Z."/>
        </authorList>
    </citation>
    <scope>NUCLEOTIDE SEQUENCE [LARGE SCALE GENOMIC DNA]</scope>
    <source>
        <strain evidence="4 5">54-13</strain>
    </source>
</reference>
<dbReference type="InterPro" id="IPR045619">
    <property type="entry name" value="DUF6443"/>
</dbReference>
<feature type="domain" description="Tox-MPTase3" evidence="2">
    <location>
        <begin position="1858"/>
        <end position="1999"/>
    </location>
</feature>
<dbReference type="Pfam" id="PF15639">
    <property type="entry name" value="Tox-MPTase3"/>
    <property type="match status" value="1"/>
</dbReference>
<dbReference type="Pfam" id="PF20041">
    <property type="entry name" value="DUF6443"/>
    <property type="match status" value="1"/>
</dbReference>
<feature type="domain" description="DUF6443" evidence="3">
    <location>
        <begin position="995"/>
        <end position="1097"/>
    </location>
</feature>
<feature type="region of interest" description="Disordered" evidence="1">
    <location>
        <begin position="17"/>
        <end position="39"/>
    </location>
</feature>
<gene>
    <name evidence="4" type="ORF">AAK873_03390</name>
</gene>
<evidence type="ECO:0000313" key="4">
    <source>
        <dbReference type="EMBL" id="MEY8244663.1"/>
    </source>
</evidence>
<dbReference type="Proteomes" id="UP001565200">
    <property type="component" value="Unassembled WGS sequence"/>
</dbReference>
<organism evidence="4 5">
    <name type="scientific">Heminiphilus faecis</name>
    <dbReference type="NCBI Taxonomy" id="2601703"/>
    <lineage>
        <taxon>Bacteria</taxon>
        <taxon>Pseudomonadati</taxon>
        <taxon>Bacteroidota</taxon>
        <taxon>Bacteroidia</taxon>
        <taxon>Bacteroidales</taxon>
        <taxon>Muribaculaceae</taxon>
        <taxon>Heminiphilus</taxon>
    </lineage>
</organism>
<dbReference type="EMBL" id="JBCLPP010000006">
    <property type="protein sequence ID" value="MEY8244663.1"/>
    <property type="molecule type" value="Genomic_DNA"/>
</dbReference>
<proteinExistence type="predicted"/>
<accession>A0ABV4CTE2</accession>
<dbReference type="InterPro" id="IPR050708">
    <property type="entry name" value="T6SS_VgrG/RHS"/>
</dbReference>